<dbReference type="GeneID" id="17036570"/>
<sequence length="102" mass="11577">MRRLKHKHTRRAVQFYEINYGFRKPFKVILDGNFVHALRESQCSLLELKGLGNDFSGHYFVATQDKALRVALGKLPGGASVFANVNGVQMEQPSEAQRRAMK</sequence>
<protein>
    <submittedName>
        <fullName evidence="1">Uncharacterized protein</fullName>
    </submittedName>
</protein>
<organism evidence="1 2">
    <name type="scientific">Coccomyxa subellipsoidea (strain C-169)</name>
    <name type="common">Green microalga</name>
    <dbReference type="NCBI Taxonomy" id="574566"/>
    <lineage>
        <taxon>Eukaryota</taxon>
        <taxon>Viridiplantae</taxon>
        <taxon>Chlorophyta</taxon>
        <taxon>core chlorophytes</taxon>
        <taxon>Trebouxiophyceae</taxon>
        <taxon>Trebouxiophyceae incertae sedis</taxon>
        <taxon>Coccomyxaceae</taxon>
        <taxon>Coccomyxa</taxon>
        <taxon>Coccomyxa subellipsoidea</taxon>
    </lineage>
</organism>
<dbReference type="Gene3D" id="3.40.50.1010">
    <property type="entry name" value="5'-nuclease"/>
    <property type="match status" value="2"/>
</dbReference>
<reference evidence="1 2" key="1">
    <citation type="journal article" date="2012" name="Genome Biol.">
        <title>The genome of the polar eukaryotic microalga coccomyxa subellipsoidea reveals traits of cold adaptation.</title>
        <authorList>
            <person name="Blanc G."/>
            <person name="Agarkova I."/>
            <person name="Grimwood J."/>
            <person name="Kuo A."/>
            <person name="Brueggeman A."/>
            <person name="Dunigan D."/>
            <person name="Gurnon J."/>
            <person name="Ladunga I."/>
            <person name="Lindquist E."/>
            <person name="Lucas S."/>
            <person name="Pangilinan J."/>
            <person name="Proschold T."/>
            <person name="Salamov A."/>
            <person name="Schmutz J."/>
            <person name="Weeks D."/>
            <person name="Yamada T."/>
            <person name="Claverie J.M."/>
            <person name="Grigoriev I."/>
            <person name="Van Etten J."/>
            <person name="Lomsadze A."/>
            <person name="Borodovsky M."/>
        </authorList>
    </citation>
    <scope>NUCLEOTIDE SEQUENCE [LARGE SCALE GENOMIC DNA]</scope>
    <source>
        <strain evidence="1 2">C-169</strain>
    </source>
</reference>
<evidence type="ECO:0000313" key="1">
    <source>
        <dbReference type="EMBL" id="EIE18513.1"/>
    </source>
</evidence>
<name>I0YJE4_COCSC</name>
<dbReference type="AlphaFoldDB" id="I0YJE4"/>
<dbReference type="KEGG" id="csl:COCSUDRAFT_9312"/>
<gene>
    <name evidence="1" type="ORF">COCSUDRAFT_9312</name>
</gene>
<dbReference type="STRING" id="574566.I0YJE4"/>
<proteinExistence type="predicted"/>
<dbReference type="RefSeq" id="XP_005643057.1">
    <property type="nucleotide sequence ID" value="XM_005643000.1"/>
</dbReference>
<evidence type="ECO:0000313" key="2">
    <source>
        <dbReference type="Proteomes" id="UP000007264"/>
    </source>
</evidence>
<dbReference type="OrthoDB" id="25675at2759"/>
<accession>I0YJE4</accession>
<dbReference type="EMBL" id="AGSI01000023">
    <property type="protein sequence ID" value="EIE18513.1"/>
    <property type="molecule type" value="Genomic_DNA"/>
</dbReference>
<dbReference type="Proteomes" id="UP000007264">
    <property type="component" value="Unassembled WGS sequence"/>
</dbReference>
<comment type="caution">
    <text evidence="1">The sequence shown here is derived from an EMBL/GenBank/DDBJ whole genome shotgun (WGS) entry which is preliminary data.</text>
</comment>
<dbReference type="eggNOG" id="ENOG502SSRN">
    <property type="taxonomic scope" value="Eukaryota"/>
</dbReference>
<dbReference type="PANTHER" id="PTHR12416">
    <property type="entry name" value="RRNA-PROCESSING PROTEIN UTP23 HOMOLOG"/>
    <property type="match status" value="1"/>
</dbReference>
<keyword evidence="2" id="KW-1185">Reference proteome</keyword>
<feature type="non-terminal residue" evidence="1">
    <location>
        <position position="102"/>
    </location>
</feature>